<evidence type="ECO:0000313" key="4">
    <source>
        <dbReference type="Proteomes" id="UP001054837"/>
    </source>
</evidence>
<dbReference type="AlphaFoldDB" id="A0AAV4SXR2"/>
<reference evidence="3 4" key="1">
    <citation type="submission" date="2021-06" db="EMBL/GenBank/DDBJ databases">
        <title>Caerostris darwini draft genome.</title>
        <authorList>
            <person name="Kono N."/>
            <person name="Arakawa K."/>
        </authorList>
    </citation>
    <scope>NUCLEOTIDE SEQUENCE [LARGE SCALE GENOMIC DNA]</scope>
</reference>
<evidence type="ECO:0000256" key="1">
    <source>
        <dbReference type="ARBA" id="ARBA00022468"/>
    </source>
</evidence>
<proteinExistence type="predicted"/>
<dbReference type="GO" id="GO:0005096">
    <property type="term" value="F:GTPase activator activity"/>
    <property type="evidence" value="ECO:0007669"/>
    <property type="project" value="UniProtKB-KW"/>
</dbReference>
<dbReference type="Proteomes" id="UP001054837">
    <property type="component" value="Unassembled WGS sequence"/>
</dbReference>
<evidence type="ECO:0000259" key="2">
    <source>
        <dbReference type="PROSITE" id="PS50238"/>
    </source>
</evidence>
<organism evidence="3 4">
    <name type="scientific">Caerostris darwini</name>
    <dbReference type="NCBI Taxonomy" id="1538125"/>
    <lineage>
        <taxon>Eukaryota</taxon>
        <taxon>Metazoa</taxon>
        <taxon>Ecdysozoa</taxon>
        <taxon>Arthropoda</taxon>
        <taxon>Chelicerata</taxon>
        <taxon>Arachnida</taxon>
        <taxon>Araneae</taxon>
        <taxon>Araneomorphae</taxon>
        <taxon>Entelegynae</taxon>
        <taxon>Araneoidea</taxon>
        <taxon>Araneidae</taxon>
        <taxon>Caerostris</taxon>
    </lineage>
</organism>
<dbReference type="SMART" id="SM00324">
    <property type="entry name" value="RhoGAP"/>
    <property type="match status" value="1"/>
</dbReference>
<accession>A0AAV4SXR2</accession>
<dbReference type="Gene3D" id="1.10.555.10">
    <property type="entry name" value="Rho GTPase activation protein"/>
    <property type="match status" value="1"/>
</dbReference>
<dbReference type="GO" id="GO:0051056">
    <property type="term" value="P:regulation of small GTPase mediated signal transduction"/>
    <property type="evidence" value="ECO:0007669"/>
    <property type="project" value="TreeGrafter"/>
</dbReference>
<keyword evidence="1" id="KW-0343">GTPase activation</keyword>
<dbReference type="PROSITE" id="PS50238">
    <property type="entry name" value="RHOGAP"/>
    <property type="match status" value="1"/>
</dbReference>
<feature type="domain" description="Rho-GAP" evidence="2">
    <location>
        <begin position="58"/>
        <end position="258"/>
    </location>
</feature>
<dbReference type="PANTHER" id="PTHR14963:SF7">
    <property type="entry name" value="RHO GTPASE-ACTIVATING PROTEIN 19"/>
    <property type="match status" value="1"/>
</dbReference>
<dbReference type="GO" id="GO:0007165">
    <property type="term" value="P:signal transduction"/>
    <property type="evidence" value="ECO:0007669"/>
    <property type="project" value="InterPro"/>
</dbReference>
<comment type="caution">
    <text evidence="3">The sequence shown here is derived from an EMBL/GenBank/DDBJ whole genome shotgun (WGS) entry which is preliminary data.</text>
</comment>
<protein>
    <submittedName>
        <fullName evidence="3">Rho GTPase-activating protein 19</fullName>
    </submittedName>
</protein>
<dbReference type="PANTHER" id="PTHR14963">
    <property type="entry name" value="RHO GTPASE ACTIVATING PROTEIN 18,19-RELATED"/>
    <property type="match status" value="1"/>
</dbReference>
<sequence length="447" mass="51704">MEAILKLQRFNSEKLVEFCRMHLSFTLDLHDDEFSALIDKGNEKKKSRSYFSRFVKEKSISEIMPLNQETISHIYQIIEFLGREINICREGLFRKTGSLVRQNELKTLLRIGENIDFSSGLYTVHDCACVLKCFLAELQEPLLSEAHYSAHCQITDMLKDDMSPSQRQSIFERQLKATKLLLLLLPVDNYCLLKYLLLLLNQIQNAQDKNKMTSENLATLFAPHIICPRKMPPEILRQNFPRMAKCIAFLINNATSLFEPPKELVQDVIVYLQEMSYEGPLKIEEMSPVKTLVTFCERPTSDVPNPADYTNKALAELHTYIENLPSSSKKRKLIKKFQKENSGEFSNEKNKRHVRSRSVGDAIKRHLLKNSHKRKEELDSRQNELGYRHSAYDMALPVSKSVEAISSKSKSYDALNLEEKESSKFAEMKKNFLRSSRKKIQKVGKPE</sequence>
<name>A0AAV4SXR2_9ARAC</name>
<keyword evidence="4" id="KW-1185">Reference proteome</keyword>
<gene>
    <name evidence="3" type="primary">Arhgap19</name>
    <name evidence="3" type="ORF">CDAR_261651</name>
</gene>
<dbReference type="InterPro" id="IPR000198">
    <property type="entry name" value="RhoGAP_dom"/>
</dbReference>
<dbReference type="InterPro" id="IPR008936">
    <property type="entry name" value="Rho_GTPase_activation_prot"/>
</dbReference>
<dbReference type="EMBL" id="BPLQ01008434">
    <property type="protein sequence ID" value="GIY37322.1"/>
    <property type="molecule type" value="Genomic_DNA"/>
</dbReference>
<evidence type="ECO:0000313" key="3">
    <source>
        <dbReference type="EMBL" id="GIY37322.1"/>
    </source>
</evidence>
<dbReference type="Pfam" id="PF00620">
    <property type="entry name" value="RhoGAP"/>
    <property type="match status" value="1"/>
</dbReference>
<dbReference type="GO" id="GO:0005737">
    <property type="term" value="C:cytoplasm"/>
    <property type="evidence" value="ECO:0007669"/>
    <property type="project" value="TreeGrafter"/>
</dbReference>
<dbReference type="SUPFAM" id="SSF48350">
    <property type="entry name" value="GTPase activation domain, GAP"/>
    <property type="match status" value="1"/>
</dbReference>